<organism evidence="2 3">
    <name type="scientific">Pristionchus mayeri</name>
    <dbReference type="NCBI Taxonomy" id="1317129"/>
    <lineage>
        <taxon>Eukaryota</taxon>
        <taxon>Metazoa</taxon>
        <taxon>Ecdysozoa</taxon>
        <taxon>Nematoda</taxon>
        <taxon>Chromadorea</taxon>
        <taxon>Rhabditida</taxon>
        <taxon>Rhabditina</taxon>
        <taxon>Diplogasteromorpha</taxon>
        <taxon>Diplogasteroidea</taxon>
        <taxon>Neodiplogasteridae</taxon>
        <taxon>Pristionchus</taxon>
    </lineage>
</organism>
<gene>
    <name evidence="2" type="ORF">PMAYCL1PPCAC_07981</name>
</gene>
<keyword evidence="3" id="KW-1185">Reference proteome</keyword>
<evidence type="ECO:0000313" key="2">
    <source>
        <dbReference type="EMBL" id="GMR37786.1"/>
    </source>
</evidence>
<proteinExistence type="predicted"/>
<protein>
    <submittedName>
        <fullName evidence="2">Uncharacterized protein</fullName>
    </submittedName>
</protein>
<feature type="non-terminal residue" evidence="2">
    <location>
        <position position="1"/>
    </location>
</feature>
<dbReference type="Proteomes" id="UP001328107">
    <property type="component" value="Unassembled WGS sequence"/>
</dbReference>
<dbReference type="EMBL" id="BTRK01000002">
    <property type="protein sequence ID" value="GMR37786.1"/>
    <property type="molecule type" value="Genomic_DNA"/>
</dbReference>
<feature type="region of interest" description="Disordered" evidence="1">
    <location>
        <begin position="171"/>
        <end position="221"/>
    </location>
</feature>
<reference evidence="3" key="1">
    <citation type="submission" date="2022-10" db="EMBL/GenBank/DDBJ databases">
        <title>Genome assembly of Pristionchus species.</title>
        <authorList>
            <person name="Yoshida K."/>
            <person name="Sommer R.J."/>
        </authorList>
    </citation>
    <scope>NUCLEOTIDE SEQUENCE [LARGE SCALE GENOMIC DNA]</scope>
    <source>
        <strain evidence="3">RS5460</strain>
    </source>
</reference>
<dbReference type="AlphaFoldDB" id="A0AAN4ZBR1"/>
<evidence type="ECO:0000256" key="1">
    <source>
        <dbReference type="SAM" id="MobiDB-lite"/>
    </source>
</evidence>
<evidence type="ECO:0000313" key="3">
    <source>
        <dbReference type="Proteomes" id="UP001328107"/>
    </source>
</evidence>
<feature type="compositionally biased region" description="Acidic residues" evidence="1">
    <location>
        <begin position="174"/>
        <end position="209"/>
    </location>
</feature>
<feature type="compositionally biased region" description="Basic and acidic residues" evidence="1">
    <location>
        <begin position="210"/>
        <end position="221"/>
    </location>
</feature>
<sequence>FLLSSLALIAVALGAPTDGPESTPTTAAPDAKALLRELLVSHNATEEAIAEFFDAHIDVIPFTPESFEAYKNWTAKWNIELPEHEQEANAVLEDNVEMEAARRAAEMIIRLTERVRYLEEFAKEGGMSQESLQKYKEIDSTASKIELELVAFMTEELKYKVMKDWGIKVREAANEQEPEEKSVDDENEGEEATTTEEVETTTIEEEEDVKEEKEGAKGEEN</sequence>
<comment type="caution">
    <text evidence="2">The sequence shown here is derived from an EMBL/GenBank/DDBJ whole genome shotgun (WGS) entry which is preliminary data.</text>
</comment>
<accession>A0AAN4ZBR1</accession>
<name>A0AAN4ZBR1_9BILA</name>